<keyword evidence="5" id="KW-1185">Reference proteome</keyword>
<dbReference type="Pfam" id="PF18962">
    <property type="entry name" value="Por_Secre_tail"/>
    <property type="match status" value="1"/>
</dbReference>
<name>A0A202CA69_9FLAO</name>
<feature type="signal peptide" evidence="2">
    <location>
        <begin position="1"/>
        <end position="18"/>
    </location>
</feature>
<reference evidence="5" key="1">
    <citation type="submission" date="2017-02" db="EMBL/GenBank/DDBJ databases">
        <authorList>
            <person name="Tetz G."/>
            <person name="Tetz V."/>
        </authorList>
    </citation>
    <scope>NUCLEOTIDE SEQUENCE [LARGE SCALE GENOMIC DNA]</scope>
    <source>
        <strain evidence="5">VT16-26</strain>
    </source>
</reference>
<dbReference type="RefSeq" id="WP_087706860.1">
    <property type="nucleotide sequence ID" value="NZ_MVAG01000074.1"/>
</dbReference>
<proteinExistence type="predicted"/>
<evidence type="ECO:0000256" key="2">
    <source>
        <dbReference type="SAM" id="SignalP"/>
    </source>
</evidence>
<protein>
    <recommendedName>
        <fullName evidence="3">Secretion system C-terminal sorting domain-containing protein</fullName>
    </recommendedName>
</protein>
<organism evidence="4 5">
    <name type="scientific">Chryseobacterium mucoviscidosis</name>
    <dbReference type="NCBI Taxonomy" id="1945581"/>
    <lineage>
        <taxon>Bacteria</taxon>
        <taxon>Pseudomonadati</taxon>
        <taxon>Bacteroidota</taxon>
        <taxon>Flavobacteriia</taxon>
        <taxon>Flavobacteriales</taxon>
        <taxon>Weeksellaceae</taxon>
        <taxon>Chryseobacterium group</taxon>
        <taxon>Chryseobacterium</taxon>
    </lineage>
</organism>
<dbReference type="Proteomes" id="UP000196355">
    <property type="component" value="Unassembled WGS sequence"/>
</dbReference>
<dbReference type="EMBL" id="MVAG01000074">
    <property type="protein sequence ID" value="OVE60713.1"/>
    <property type="molecule type" value="Genomic_DNA"/>
</dbReference>
<gene>
    <name evidence="4" type="ORF">B0E34_03690</name>
</gene>
<keyword evidence="1 2" id="KW-0732">Signal</keyword>
<comment type="caution">
    <text evidence="4">The sequence shown here is derived from an EMBL/GenBank/DDBJ whole genome shotgun (WGS) entry which is preliminary data.</text>
</comment>
<evidence type="ECO:0000256" key="1">
    <source>
        <dbReference type="ARBA" id="ARBA00022729"/>
    </source>
</evidence>
<dbReference type="AlphaFoldDB" id="A0A202CA69"/>
<feature type="domain" description="Secretion system C-terminal sorting" evidence="3">
    <location>
        <begin position="262"/>
        <end position="330"/>
    </location>
</feature>
<evidence type="ECO:0000313" key="5">
    <source>
        <dbReference type="Proteomes" id="UP000196355"/>
    </source>
</evidence>
<evidence type="ECO:0000313" key="4">
    <source>
        <dbReference type="EMBL" id="OVE60713.1"/>
    </source>
</evidence>
<evidence type="ECO:0000259" key="3">
    <source>
        <dbReference type="Pfam" id="PF18962"/>
    </source>
</evidence>
<accession>A0A202CA69</accession>
<dbReference type="InterPro" id="IPR026444">
    <property type="entry name" value="Secre_tail"/>
</dbReference>
<sequence length="331" mass="36816">MNKKYVFVLLVCSSLGFAQQTLKTENYEKYATTKTTSGKIAKSINEGLFAENLMAYPGYGTTQKHFVIGELGALQNIYTNVSKEENTLLVSFILNLSKIDEKKEFHLLDLKVPTSMYKGNSFVQLAVKNVGKQFVFTLTDSNNPENKAYPANTFNYNEDHLVVLKISNFNTTKAACELFTDEDITNLTGSIAKLQDLKLPANKEHENGNGILFTAVLHQSNKTSSTEGKVGLLKISRGKEKDIQDLVNTETTKLAASQAKQGILQLSSKESYKNAEVKIYNAAGNVVQLLSNISIADRGVQEIRINPLNQGLYIFTIKDAQNQYQTKFIVK</sequence>
<dbReference type="NCBIfam" id="TIGR04183">
    <property type="entry name" value="Por_Secre_tail"/>
    <property type="match status" value="1"/>
</dbReference>
<feature type="chain" id="PRO_5012667976" description="Secretion system C-terminal sorting domain-containing protein" evidence="2">
    <location>
        <begin position="19"/>
        <end position="331"/>
    </location>
</feature>